<keyword evidence="5" id="KW-0804">Transcription</keyword>
<dbReference type="PANTHER" id="PTHR43133">
    <property type="entry name" value="RNA POLYMERASE ECF-TYPE SIGMA FACTO"/>
    <property type="match status" value="1"/>
</dbReference>
<evidence type="ECO:0000256" key="4">
    <source>
        <dbReference type="ARBA" id="ARBA00023125"/>
    </source>
</evidence>
<feature type="region of interest" description="Disordered" evidence="6">
    <location>
        <begin position="327"/>
        <end position="562"/>
    </location>
</feature>
<keyword evidence="10" id="KW-1185">Reference proteome</keyword>
<reference evidence="9 10" key="1">
    <citation type="submission" date="2023-07" db="EMBL/GenBank/DDBJ databases">
        <title>Comparative genomics of wheat-associated soil bacteria to identify genetic determinants of phenazine resistance.</title>
        <authorList>
            <person name="Mouncey N."/>
        </authorList>
    </citation>
    <scope>NUCLEOTIDE SEQUENCE [LARGE SCALE GENOMIC DNA]</scope>
    <source>
        <strain evidence="9 10">W4I19-2</strain>
    </source>
</reference>
<dbReference type="Proteomes" id="UP001243364">
    <property type="component" value="Unassembled WGS sequence"/>
</dbReference>
<feature type="region of interest" description="Disordered" evidence="6">
    <location>
        <begin position="94"/>
        <end position="121"/>
    </location>
</feature>
<dbReference type="Pfam" id="PF04542">
    <property type="entry name" value="Sigma70_r2"/>
    <property type="match status" value="1"/>
</dbReference>
<feature type="compositionally biased region" description="Basic and acidic residues" evidence="6">
    <location>
        <begin position="107"/>
        <end position="121"/>
    </location>
</feature>
<dbReference type="SUPFAM" id="SSF88659">
    <property type="entry name" value="Sigma3 and sigma4 domains of RNA polymerase sigma factors"/>
    <property type="match status" value="1"/>
</dbReference>
<dbReference type="InterPro" id="IPR014284">
    <property type="entry name" value="RNA_pol_sigma-70_dom"/>
</dbReference>
<gene>
    <name evidence="9" type="ORF">QFZ56_001263</name>
</gene>
<dbReference type="Pfam" id="PF13490">
    <property type="entry name" value="zf-HC2"/>
    <property type="match status" value="1"/>
</dbReference>
<feature type="compositionally biased region" description="Low complexity" evidence="6">
    <location>
        <begin position="394"/>
        <end position="419"/>
    </location>
</feature>
<evidence type="ECO:0000313" key="9">
    <source>
        <dbReference type="EMBL" id="MDQ0682300.1"/>
    </source>
</evidence>
<dbReference type="RefSeq" id="WP_307040813.1">
    <property type="nucleotide sequence ID" value="NZ_JAUSYA010000001.1"/>
</dbReference>
<sequence length="562" mass="56859">MTDRSSTVPAPPSKATGATTDAAAAATAEYSRIYAEQQPRLVAYARSLTRNAWTAEDLVAEAHFRVWRRLAAGHEIDNVPAYLRTTVRHLAIASGTTTREAPSDPQAQDRAETGTHGEDPAERVAGIDLVVRVLGQLPERWAKALWLAEAEGQPLAAIGPQLGTKDGATAVLLHRAREGMRQAFLRAQTGAPDDPACQVHWARMPAYVRGAATARQSERLLGHVDSCDACRTALAALMSANDRLPAFVGPALLVLALGGGAKFLPVFTAAPAGATGLVGGHGAGVLHGMRHAVSAGARTPAATAGALVVGAAVACLVLGWPDSAPAPHPPAAGAPAAEAPLDRGPVAGTAVSPPPSPTAARAEDAGPSAQETDVEGAAPRAPERVGAPRGGTGAADQAARQPAPAAEPAARPTPAPADETPAEPPQKTPRDDVPGGTPGTPEPTPPADRPDPELPQTTDPEPDDPHPGGEVGHNGDDGHDGPGKGGHDGAGGGHGKGGHGKGPKGRDQGSEAGRPGCPAGPSPTGRGNSPDPRPQPHPRPQAGAAPDREAGHHDAPRAARPR</sequence>
<feature type="region of interest" description="Disordered" evidence="6">
    <location>
        <begin position="1"/>
        <end position="20"/>
    </location>
</feature>
<dbReference type="Gene3D" id="1.10.10.10">
    <property type="entry name" value="Winged helix-like DNA-binding domain superfamily/Winged helix DNA-binding domain"/>
    <property type="match status" value="1"/>
</dbReference>
<dbReference type="InterPro" id="IPR007627">
    <property type="entry name" value="RNA_pol_sigma70_r2"/>
</dbReference>
<feature type="compositionally biased region" description="Basic and acidic residues" evidence="6">
    <location>
        <begin position="546"/>
        <end position="562"/>
    </location>
</feature>
<keyword evidence="2" id="KW-0805">Transcription regulation</keyword>
<comment type="caution">
    <text evidence="9">The sequence shown here is derived from an EMBL/GenBank/DDBJ whole genome shotgun (WGS) entry which is preliminary data.</text>
</comment>
<comment type="similarity">
    <text evidence="1">Belongs to the sigma-70 factor family. ECF subfamily.</text>
</comment>
<name>A0ABU0PV83_STRAH</name>
<dbReference type="InterPro" id="IPR036388">
    <property type="entry name" value="WH-like_DNA-bd_sf"/>
</dbReference>
<evidence type="ECO:0000256" key="3">
    <source>
        <dbReference type="ARBA" id="ARBA00023082"/>
    </source>
</evidence>
<dbReference type="Gene3D" id="1.10.1740.10">
    <property type="match status" value="1"/>
</dbReference>
<feature type="compositionally biased region" description="Basic and acidic residues" evidence="6">
    <location>
        <begin position="463"/>
        <end position="487"/>
    </location>
</feature>
<dbReference type="NCBIfam" id="TIGR02937">
    <property type="entry name" value="sigma70-ECF"/>
    <property type="match status" value="1"/>
</dbReference>
<keyword evidence="3" id="KW-0731">Sigma factor</keyword>
<feature type="domain" description="Putative zinc-finger" evidence="8">
    <location>
        <begin position="197"/>
        <end position="231"/>
    </location>
</feature>
<evidence type="ECO:0000259" key="8">
    <source>
        <dbReference type="Pfam" id="PF13490"/>
    </source>
</evidence>
<evidence type="ECO:0000256" key="1">
    <source>
        <dbReference type="ARBA" id="ARBA00010641"/>
    </source>
</evidence>
<dbReference type="InterPro" id="IPR013325">
    <property type="entry name" value="RNA_pol_sigma_r2"/>
</dbReference>
<dbReference type="InterPro" id="IPR039425">
    <property type="entry name" value="RNA_pol_sigma-70-like"/>
</dbReference>
<dbReference type="InterPro" id="IPR027383">
    <property type="entry name" value="Znf_put"/>
</dbReference>
<protein>
    <submittedName>
        <fullName evidence="9">RNA polymerase sigma factor (Sigma-70 family)</fullName>
    </submittedName>
</protein>
<proteinExistence type="inferred from homology"/>
<evidence type="ECO:0000256" key="2">
    <source>
        <dbReference type="ARBA" id="ARBA00023015"/>
    </source>
</evidence>
<evidence type="ECO:0000256" key="5">
    <source>
        <dbReference type="ARBA" id="ARBA00023163"/>
    </source>
</evidence>
<evidence type="ECO:0000313" key="10">
    <source>
        <dbReference type="Proteomes" id="UP001243364"/>
    </source>
</evidence>
<organism evidence="9 10">
    <name type="scientific">Streptomyces achromogenes</name>
    <dbReference type="NCBI Taxonomy" id="67255"/>
    <lineage>
        <taxon>Bacteria</taxon>
        <taxon>Bacillati</taxon>
        <taxon>Actinomycetota</taxon>
        <taxon>Actinomycetes</taxon>
        <taxon>Kitasatosporales</taxon>
        <taxon>Streptomycetaceae</taxon>
        <taxon>Streptomyces</taxon>
    </lineage>
</organism>
<evidence type="ECO:0000259" key="7">
    <source>
        <dbReference type="Pfam" id="PF04542"/>
    </source>
</evidence>
<dbReference type="InterPro" id="IPR013324">
    <property type="entry name" value="RNA_pol_sigma_r3/r4-like"/>
</dbReference>
<dbReference type="EMBL" id="JAUSYA010000001">
    <property type="protein sequence ID" value="MDQ0682300.1"/>
    <property type="molecule type" value="Genomic_DNA"/>
</dbReference>
<keyword evidence="4" id="KW-0238">DNA-binding</keyword>
<dbReference type="PANTHER" id="PTHR43133:SF8">
    <property type="entry name" value="RNA POLYMERASE SIGMA FACTOR HI_1459-RELATED"/>
    <property type="match status" value="1"/>
</dbReference>
<feature type="domain" description="RNA polymerase sigma-70 region 2" evidence="7">
    <location>
        <begin position="34"/>
        <end position="92"/>
    </location>
</feature>
<accession>A0ABU0PV83</accession>
<feature type="compositionally biased region" description="Low complexity" evidence="6">
    <location>
        <begin position="333"/>
        <end position="351"/>
    </location>
</feature>
<evidence type="ECO:0000256" key="6">
    <source>
        <dbReference type="SAM" id="MobiDB-lite"/>
    </source>
</evidence>
<dbReference type="SUPFAM" id="SSF88946">
    <property type="entry name" value="Sigma2 domain of RNA polymerase sigma factors"/>
    <property type="match status" value="1"/>
</dbReference>